<gene>
    <name evidence="2" type="ORF">BJ875DRAFT_518331</name>
</gene>
<feature type="compositionally biased region" description="Basic residues" evidence="1">
    <location>
        <begin position="42"/>
        <end position="55"/>
    </location>
</feature>
<comment type="caution">
    <text evidence="2">The sequence shown here is derived from an EMBL/GenBank/DDBJ whole genome shotgun (WGS) entry which is preliminary data.</text>
</comment>
<evidence type="ECO:0000313" key="2">
    <source>
        <dbReference type="EMBL" id="KAG9230968.1"/>
    </source>
</evidence>
<dbReference type="Proteomes" id="UP000824998">
    <property type="component" value="Unassembled WGS sequence"/>
</dbReference>
<dbReference type="EMBL" id="MU251632">
    <property type="protein sequence ID" value="KAG9230968.1"/>
    <property type="molecule type" value="Genomic_DNA"/>
</dbReference>
<evidence type="ECO:0000313" key="3">
    <source>
        <dbReference type="Proteomes" id="UP000824998"/>
    </source>
</evidence>
<dbReference type="AlphaFoldDB" id="A0A9P8C205"/>
<evidence type="ECO:0000256" key="1">
    <source>
        <dbReference type="SAM" id="MobiDB-lite"/>
    </source>
</evidence>
<organism evidence="2 3">
    <name type="scientific">Amylocarpus encephaloides</name>
    <dbReference type="NCBI Taxonomy" id="45428"/>
    <lineage>
        <taxon>Eukaryota</taxon>
        <taxon>Fungi</taxon>
        <taxon>Dikarya</taxon>
        <taxon>Ascomycota</taxon>
        <taxon>Pezizomycotina</taxon>
        <taxon>Leotiomycetes</taxon>
        <taxon>Helotiales</taxon>
        <taxon>Helotiales incertae sedis</taxon>
        <taxon>Amylocarpus</taxon>
    </lineage>
</organism>
<feature type="region of interest" description="Disordered" evidence="1">
    <location>
        <begin position="1"/>
        <end position="79"/>
    </location>
</feature>
<name>A0A9P8C205_9HELO</name>
<accession>A0A9P8C205</accession>
<protein>
    <submittedName>
        <fullName evidence="2">Uncharacterized protein</fullName>
    </submittedName>
</protein>
<keyword evidence="3" id="KW-1185">Reference proteome</keyword>
<proteinExistence type="predicted"/>
<sequence length="205" mass="22844">LCASPCASRSRRDSHQHHLQLARSPDRAVESGRSNGNDPSRRARIGRMQIHHARHGIREDEDEDQDGREKSRKQRSLFLEGRVVPEERVGESWSGSWKTASSDWLSTGTSEGLTGDAMAHGSLVLEGKSLHVGVPGWDGVGGMKVMEWAYSVGVRSCGRVVGSEHERSDFFWMRTPVLILSMRPRPPIIHDPSYITPAIVRRLSS</sequence>
<feature type="non-terminal residue" evidence="2">
    <location>
        <position position="1"/>
    </location>
</feature>
<reference evidence="2" key="1">
    <citation type="journal article" date="2021" name="IMA Fungus">
        <title>Genomic characterization of three marine fungi, including Emericellopsis atlantica sp. nov. with signatures of a generalist lifestyle and marine biomass degradation.</title>
        <authorList>
            <person name="Hagestad O.C."/>
            <person name="Hou L."/>
            <person name="Andersen J.H."/>
            <person name="Hansen E.H."/>
            <person name="Altermark B."/>
            <person name="Li C."/>
            <person name="Kuhnert E."/>
            <person name="Cox R.J."/>
            <person name="Crous P.W."/>
            <person name="Spatafora J.W."/>
            <person name="Lail K."/>
            <person name="Amirebrahimi M."/>
            <person name="Lipzen A."/>
            <person name="Pangilinan J."/>
            <person name="Andreopoulos W."/>
            <person name="Hayes R.D."/>
            <person name="Ng V."/>
            <person name="Grigoriev I.V."/>
            <person name="Jackson S.A."/>
            <person name="Sutton T.D.S."/>
            <person name="Dobson A.D.W."/>
            <person name="Rama T."/>
        </authorList>
    </citation>
    <scope>NUCLEOTIDE SEQUENCE</scope>
    <source>
        <strain evidence="2">TRa018bII</strain>
    </source>
</reference>